<dbReference type="Proteomes" id="UP001058267">
    <property type="component" value="Chromosome"/>
</dbReference>
<keyword evidence="7" id="KW-1185">Reference proteome</keyword>
<evidence type="ECO:0000256" key="1">
    <source>
        <dbReference type="ARBA" id="ARBA00009437"/>
    </source>
</evidence>
<dbReference type="Gene3D" id="3.40.190.290">
    <property type="match status" value="1"/>
</dbReference>
<dbReference type="RefSeq" id="WP_019150578.1">
    <property type="nucleotide sequence ID" value="NZ_CP102252.1"/>
</dbReference>
<accession>A0ABY5V707</accession>
<feature type="domain" description="HTH lysR-type" evidence="5">
    <location>
        <begin position="1"/>
        <end position="58"/>
    </location>
</feature>
<protein>
    <submittedName>
        <fullName evidence="6">LysR family transcriptional regulator</fullName>
    </submittedName>
</protein>
<dbReference type="Gene3D" id="1.10.10.10">
    <property type="entry name" value="Winged helix-like DNA-binding domain superfamily/Winged helix DNA-binding domain"/>
    <property type="match status" value="1"/>
</dbReference>
<dbReference type="InterPro" id="IPR036390">
    <property type="entry name" value="WH_DNA-bd_sf"/>
</dbReference>
<dbReference type="Pfam" id="PF03466">
    <property type="entry name" value="LysR_substrate"/>
    <property type="match status" value="1"/>
</dbReference>
<dbReference type="Pfam" id="PF00126">
    <property type="entry name" value="HTH_1"/>
    <property type="match status" value="1"/>
</dbReference>
<evidence type="ECO:0000256" key="4">
    <source>
        <dbReference type="ARBA" id="ARBA00023163"/>
    </source>
</evidence>
<dbReference type="SUPFAM" id="SSF53850">
    <property type="entry name" value="Periplasmic binding protein-like II"/>
    <property type="match status" value="1"/>
</dbReference>
<keyword evidence="2" id="KW-0805">Transcription regulation</keyword>
<evidence type="ECO:0000256" key="3">
    <source>
        <dbReference type="ARBA" id="ARBA00023125"/>
    </source>
</evidence>
<evidence type="ECO:0000313" key="6">
    <source>
        <dbReference type="EMBL" id="UWN64804.1"/>
    </source>
</evidence>
<dbReference type="PROSITE" id="PS50931">
    <property type="entry name" value="HTH_LYSR"/>
    <property type="match status" value="1"/>
</dbReference>
<dbReference type="PANTHER" id="PTHR30419">
    <property type="entry name" value="HTH-TYPE TRANSCRIPTIONAL REGULATOR YBHD"/>
    <property type="match status" value="1"/>
</dbReference>
<gene>
    <name evidence="6" type="ORF">NQ519_13790</name>
</gene>
<dbReference type="InterPro" id="IPR005119">
    <property type="entry name" value="LysR_subst-bd"/>
</dbReference>
<dbReference type="EMBL" id="CP102252">
    <property type="protein sequence ID" value="UWN64804.1"/>
    <property type="molecule type" value="Genomic_DNA"/>
</dbReference>
<keyword evidence="3" id="KW-0238">DNA-binding</keyword>
<comment type="similarity">
    <text evidence="1">Belongs to the LysR transcriptional regulatory family.</text>
</comment>
<dbReference type="CDD" id="cd05466">
    <property type="entry name" value="PBP2_LTTR_substrate"/>
    <property type="match status" value="1"/>
</dbReference>
<evidence type="ECO:0000256" key="2">
    <source>
        <dbReference type="ARBA" id="ARBA00023015"/>
    </source>
</evidence>
<proteinExistence type="inferred from homology"/>
<name>A0ABY5V707_9BACT</name>
<dbReference type="PRINTS" id="PR00039">
    <property type="entry name" value="HTHLYSR"/>
</dbReference>
<dbReference type="InterPro" id="IPR036388">
    <property type="entry name" value="WH-like_DNA-bd_sf"/>
</dbReference>
<dbReference type="SUPFAM" id="SSF46785">
    <property type="entry name" value="Winged helix' DNA-binding domain"/>
    <property type="match status" value="1"/>
</dbReference>
<reference evidence="6" key="1">
    <citation type="journal article" date="2022" name="Cell">
        <title>Design, construction, and in vivo augmentation of a complex gut microbiome.</title>
        <authorList>
            <person name="Cheng A.G."/>
            <person name="Ho P.Y."/>
            <person name="Aranda-Diaz A."/>
            <person name="Jain S."/>
            <person name="Yu F.B."/>
            <person name="Meng X."/>
            <person name="Wang M."/>
            <person name="Iakiviak M."/>
            <person name="Nagashima K."/>
            <person name="Zhao A."/>
            <person name="Murugkar P."/>
            <person name="Patil A."/>
            <person name="Atabakhsh K."/>
            <person name="Weakley A."/>
            <person name="Yan J."/>
            <person name="Brumbaugh A.R."/>
            <person name="Higginbottom S."/>
            <person name="Dimas A."/>
            <person name="Shiver A.L."/>
            <person name="Deutschbauer A."/>
            <person name="Neff N."/>
            <person name="Sonnenburg J.L."/>
            <person name="Huang K.C."/>
            <person name="Fischbach M.A."/>
        </authorList>
    </citation>
    <scope>NUCLEOTIDE SEQUENCE</scope>
    <source>
        <strain evidence="6">JC50</strain>
    </source>
</reference>
<evidence type="ECO:0000259" key="5">
    <source>
        <dbReference type="PROSITE" id="PS50931"/>
    </source>
</evidence>
<evidence type="ECO:0000313" key="7">
    <source>
        <dbReference type="Proteomes" id="UP001058267"/>
    </source>
</evidence>
<dbReference type="InterPro" id="IPR050950">
    <property type="entry name" value="HTH-type_LysR_regulators"/>
</dbReference>
<sequence>MELTHLKYFIRLANVLNFSEAARQLFITQSTLSQSIRQTEEFLGIPLFERIGKKVYLTEAGKEFLPYAEEAIGSVKTGVQRLRDIQEVYKGELRIGVIYSLCPMLAKCAASFSERYPDVRLSLIQSSSIYELTDMVHKHHIDFAFSYTHKTVSLSPLITATDLFRIPLCLVVDSKSPFAAFREITMAEVGKQDLALLENGTYLRKIIEKIANKNGVRLLPKSEINDSNLLLQLVRTGQWNTIGLREAAIQFSDLVAIPIKEVQEELTASLLWLKDGYQKSAAKKFIQIIIDAGQRHHTLINLPNKENL</sequence>
<keyword evidence="4" id="KW-0804">Transcription</keyword>
<organism evidence="6 7">
    <name type="scientific">Alistipes senegalensis JC50</name>
    <dbReference type="NCBI Taxonomy" id="1033732"/>
    <lineage>
        <taxon>Bacteria</taxon>
        <taxon>Pseudomonadati</taxon>
        <taxon>Bacteroidota</taxon>
        <taxon>Bacteroidia</taxon>
        <taxon>Bacteroidales</taxon>
        <taxon>Rikenellaceae</taxon>
        <taxon>Alistipes</taxon>
    </lineage>
</organism>
<dbReference type="InterPro" id="IPR000847">
    <property type="entry name" value="LysR_HTH_N"/>
</dbReference>
<dbReference type="PANTHER" id="PTHR30419:SF8">
    <property type="entry name" value="NITROGEN ASSIMILATION TRANSCRIPTIONAL ACTIVATOR-RELATED"/>
    <property type="match status" value="1"/>
</dbReference>